<evidence type="ECO:0000256" key="1">
    <source>
        <dbReference type="SAM" id="MobiDB-lite"/>
    </source>
</evidence>
<evidence type="ECO:0000313" key="3">
    <source>
        <dbReference type="Proteomes" id="UP000472710"/>
    </source>
</evidence>
<feature type="compositionally biased region" description="Basic residues" evidence="1">
    <location>
        <begin position="1"/>
        <end position="14"/>
    </location>
</feature>
<accession>A0ABQ1CYC8</accession>
<protein>
    <submittedName>
        <fullName evidence="2">Uncharacterized protein</fullName>
    </submittedName>
</protein>
<reference evidence="2 3" key="1">
    <citation type="submission" date="2020-02" db="EMBL/GenBank/DDBJ databases">
        <title>Whole genome shotgun sequence of Streptomyces diastaticus subsp. diastaticus NBRC 13412.</title>
        <authorList>
            <person name="Ichikawa N."/>
            <person name="Komaki H."/>
            <person name="Tamura T."/>
        </authorList>
    </citation>
    <scope>NUCLEOTIDE SEQUENCE [LARGE SCALE GENOMIC DNA]</scope>
    <source>
        <strain evidence="2 3">NBRC 13412</strain>
    </source>
</reference>
<sequence>MRGRRGPHRPRHGHPTPSGTRLRRDGGRCGIAAHCRRANREDVAAARTVSAYAAALAQKNPDLNLPQRSAALADLDMALTYRDAAETDATARNTIAAAHSPAGRDLAGLATRRGTGADDPTPEGREEAALQKEACALFAVLFQDGRAHAFQRVQPFGAEHPVGWTYRTGYGANVRYGWITAHTGKRGATTVEHRWQAEEAAAGAAVLAGTAVPSQEHCAAMTSAELRELVDRLRDRASRTLGVDPRHVLDQDVAAALQLLAAWHFAEVPRGFNPAAKEGCEDHAPSVTGLVVVPAANGHVTALWVENGRYVTPAGDPFRAQCRALREEFENAGWKVVPGTVRVVTAHRPTP</sequence>
<keyword evidence="3" id="KW-1185">Reference proteome</keyword>
<name>A0ABQ1CYC8_STRDI</name>
<comment type="caution">
    <text evidence="2">The sequence shown here is derived from an EMBL/GenBank/DDBJ whole genome shotgun (WGS) entry which is preliminary data.</text>
</comment>
<proteinExistence type="predicted"/>
<gene>
    <name evidence="2" type="ORF">Sdia_60830</name>
</gene>
<feature type="region of interest" description="Disordered" evidence="1">
    <location>
        <begin position="1"/>
        <end position="25"/>
    </location>
</feature>
<dbReference type="Proteomes" id="UP000472710">
    <property type="component" value="Unassembled WGS sequence"/>
</dbReference>
<evidence type="ECO:0000313" key="2">
    <source>
        <dbReference type="EMBL" id="GFH75315.1"/>
    </source>
</evidence>
<dbReference type="EMBL" id="BLLN01000009">
    <property type="protein sequence ID" value="GFH75315.1"/>
    <property type="molecule type" value="Genomic_DNA"/>
</dbReference>
<organism evidence="2 3">
    <name type="scientific">Streptomyces diastaticus subsp. diastaticus</name>
    <dbReference type="NCBI Taxonomy" id="68040"/>
    <lineage>
        <taxon>Bacteria</taxon>
        <taxon>Bacillati</taxon>
        <taxon>Actinomycetota</taxon>
        <taxon>Actinomycetes</taxon>
        <taxon>Kitasatosporales</taxon>
        <taxon>Streptomycetaceae</taxon>
        <taxon>Streptomyces</taxon>
        <taxon>Streptomyces diastaticus group</taxon>
    </lineage>
</organism>